<dbReference type="GO" id="GO:0009134">
    <property type="term" value="P:nucleoside diphosphate catabolic process"/>
    <property type="evidence" value="ECO:0007669"/>
    <property type="project" value="TreeGrafter"/>
</dbReference>
<dbReference type="GO" id="GO:0017111">
    <property type="term" value="F:ribonucleoside triphosphate phosphatase activity"/>
    <property type="evidence" value="ECO:0007669"/>
    <property type="project" value="TreeGrafter"/>
</dbReference>
<dbReference type="Gene3D" id="3.30.420.150">
    <property type="entry name" value="Exopolyphosphatase. Domain 2"/>
    <property type="match status" value="1"/>
</dbReference>
<evidence type="ECO:0000256" key="2">
    <source>
        <dbReference type="ARBA" id="ARBA00022801"/>
    </source>
</evidence>
<keyword evidence="2 3" id="KW-0378">Hydrolase</keyword>
<dbReference type="PANTHER" id="PTHR11782:SF83">
    <property type="entry name" value="GUANOSINE-DIPHOSPHATASE"/>
    <property type="match status" value="1"/>
</dbReference>
<reference evidence="3" key="1">
    <citation type="submission" date="2021-02" db="EMBL/GenBank/DDBJ databases">
        <authorList>
            <person name="Bekaert M."/>
        </authorList>
    </citation>
    <scope>NUCLEOTIDE SEQUENCE</scope>
    <source>
        <strain evidence="3">IoA-00</strain>
    </source>
</reference>
<evidence type="ECO:0000313" key="3">
    <source>
        <dbReference type="EMBL" id="CAF2928780.1"/>
    </source>
</evidence>
<sequence>MNIDKCYFSSQLKRIFHFVAEATENINFALLEHSTTLINGSQNSMNEIWAYSPPGNLELIKIKRRSYRWVKILLIVLIVSLIFLLGCTWFYQNHFLHHYGAVFDAGSAHTSLSIYKWHHKYNIRSQSELPFLINEEITQTMGCESSSSSGVSSYIKDPRNVRSYITESPCFKNRSKTLVPKGSHIFFGATAGMRILKATKPRIAKAIMSNITKALSEFKNVLWIGEELRLKQITFELKEGLDKYEDHIRPINLINKNFSLFVRSDLCYGKYEALKRYLSMLVYSYYKRFGHIPEEIASPCHKAGRIYSNAELINTKMFTRPCTDIRDGMFLKMVKKVNFTVKGSGNFRKCQHLIISEAFNFERCTRRTYIAFSTYFYYLQSLNLLPSIPQPQEYLNTIKDICEKDNSIITTSPNSCFEGLFLHHLLTLGYHLTTGLKE</sequence>
<dbReference type="GO" id="GO:0045134">
    <property type="term" value="F:UDP phosphatase activity"/>
    <property type="evidence" value="ECO:0007669"/>
    <property type="project" value="TreeGrafter"/>
</dbReference>
<dbReference type="EMBL" id="HG994583">
    <property type="protein sequence ID" value="CAF2928780.1"/>
    <property type="molecule type" value="Genomic_DNA"/>
</dbReference>
<accession>A0A7R8CTU4</accession>
<dbReference type="GO" id="GO:0004382">
    <property type="term" value="F:GDP phosphatase activity"/>
    <property type="evidence" value="ECO:0007669"/>
    <property type="project" value="TreeGrafter"/>
</dbReference>
<name>A0A7R8CTU4_LEPSM</name>
<dbReference type="GO" id="GO:0005886">
    <property type="term" value="C:plasma membrane"/>
    <property type="evidence" value="ECO:0007669"/>
    <property type="project" value="TreeGrafter"/>
</dbReference>
<dbReference type="Gene3D" id="3.30.420.40">
    <property type="match status" value="1"/>
</dbReference>
<gene>
    <name evidence="3" type="ORF">LSAA_8311</name>
</gene>
<dbReference type="Pfam" id="PF01150">
    <property type="entry name" value="GDA1_CD39"/>
    <property type="match status" value="2"/>
</dbReference>
<dbReference type="EC" id="3.6.1.5" evidence="3"/>
<dbReference type="AlphaFoldDB" id="A0A7R8CTU4"/>
<evidence type="ECO:0000313" key="4">
    <source>
        <dbReference type="Proteomes" id="UP000675881"/>
    </source>
</evidence>
<comment type="similarity">
    <text evidence="1">Belongs to the GDA1/CD39 NTPase family.</text>
</comment>
<keyword evidence="4" id="KW-1185">Reference proteome</keyword>
<dbReference type="Proteomes" id="UP000675881">
    <property type="component" value="Chromosome 4"/>
</dbReference>
<organism evidence="3 4">
    <name type="scientific">Lepeophtheirus salmonis</name>
    <name type="common">Salmon louse</name>
    <name type="synonym">Caligus salmonis</name>
    <dbReference type="NCBI Taxonomy" id="72036"/>
    <lineage>
        <taxon>Eukaryota</taxon>
        <taxon>Metazoa</taxon>
        <taxon>Ecdysozoa</taxon>
        <taxon>Arthropoda</taxon>
        <taxon>Crustacea</taxon>
        <taxon>Multicrustacea</taxon>
        <taxon>Hexanauplia</taxon>
        <taxon>Copepoda</taxon>
        <taxon>Siphonostomatoida</taxon>
        <taxon>Caligidae</taxon>
        <taxon>Lepeophtheirus</taxon>
    </lineage>
</organism>
<evidence type="ECO:0000256" key="1">
    <source>
        <dbReference type="ARBA" id="ARBA00009283"/>
    </source>
</evidence>
<dbReference type="PANTHER" id="PTHR11782">
    <property type="entry name" value="ADENOSINE/GUANOSINE DIPHOSPHATASE"/>
    <property type="match status" value="1"/>
</dbReference>
<proteinExistence type="inferred from homology"/>
<protein>
    <submittedName>
        <fullName evidence="3">ENTPD1_3_8</fullName>
        <ecNumber evidence="3">3.6.1.5</ecNumber>
    </submittedName>
</protein>
<dbReference type="GO" id="GO:0004050">
    <property type="term" value="F:apyrase activity"/>
    <property type="evidence" value="ECO:0007669"/>
    <property type="project" value="UniProtKB-EC"/>
</dbReference>
<dbReference type="OrthoDB" id="6372431at2759"/>
<dbReference type="InterPro" id="IPR000407">
    <property type="entry name" value="GDA1_CD39_NTPase"/>
</dbReference>